<evidence type="ECO:0000256" key="3">
    <source>
        <dbReference type="ARBA" id="ARBA00022605"/>
    </source>
</evidence>
<feature type="binding site" evidence="8">
    <location>
        <position position="87"/>
    </location>
    <ligand>
        <name>shikimate</name>
        <dbReference type="ChEBI" id="CHEBI:36208"/>
    </ligand>
</feature>
<feature type="binding site" evidence="8">
    <location>
        <position position="213"/>
    </location>
    <ligand>
        <name>shikimate</name>
        <dbReference type="ChEBI" id="CHEBI:36208"/>
    </ligand>
</feature>
<dbReference type="Gene3D" id="3.40.50.720">
    <property type="entry name" value="NAD(P)-binding Rossmann-like Domain"/>
    <property type="match status" value="1"/>
</dbReference>
<evidence type="ECO:0000256" key="1">
    <source>
        <dbReference type="ARBA" id="ARBA00004871"/>
    </source>
</evidence>
<accession>A0A151B5A6</accession>
<evidence type="ECO:0000313" key="11">
    <source>
        <dbReference type="EMBL" id="KYH34993.1"/>
    </source>
</evidence>
<dbReference type="Proteomes" id="UP000075531">
    <property type="component" value="Unassembled WGS sequence"/>
</dbReference>
<reference evidence="11 12" key="1">
    <citation type="submission" date="2016-02" db="EMBL/GenBank/DDBJ databases">
        <title>Genome sequence of Clostridium tepidiprofundi DSM 19306.</title>
        <authorList>
            <person name="Poehlein A."/>
            <person name="Daniel R."/>
        </authorList>
    </citation>
    <scope>NUCLEOTIDE SEQUENCE [LARGE SCALE GENOMIC DNA]</scope>
    <source>
        <strain evidence="11 12">DSM 19306</strain>
    </source>
</reference>
<gene>
    <name evidence="8 11" type="primary">aroE</name>
    <name evidence="11" type="ORF">CLTEP_09860</name>
</gene>
<dbReference type="InterPro" id="IPR036291">
    <property type="entry name" value="NAD(P)-bd_dom_sf"/>
</dbReference>
<dbReference type="PATRIC" id="fig|1121338.3.peg.1017"/>
<dbReference type="SUPFAM" id="SSF53223">
    <property type="entry name" value="Aminoacid dehydrogenase-like, N-terminal domain"/>
    <property type="match status" value="1"/>
</dbReference>
<evidence type="ECO:0000256" key="7">
    <source>
        <dbReference type="ARBA" id="ARBA00049442"/>
    </source>
</evidence>
<proteinExistence type="inferred from homology"/>
<evidence type="ECO:0000256" key="5">
    <source>
        <dbReference type="ARBA" id="ARBA00023002"/>
    </source>
</evidence>
<dbReference type="UniPathway" id="UPA00053">
    <property type="reaction ID" value="UER00087"/>
</dbReference>
<evidence type="ECO:0000259" key="9">
    <source>
        <dbReference type="Pfam" id="PF01488"/>
    </source>
</evidence>
<dbReference type="Pfam" id="PF01488">
    <property type="entry name" value="Shikimate_DH"/>
    <property type="match status" value="1"/>
</dbReference>
<dbReference type="SUPFAM" id="SSF51735">
    <property type="entry name" value="NAD(P)-binding Rossmann-fold domains"/>
    <property type="match status" value="1"/>
</dbReference>
<name>A0A151B5A6_9CLOT</name>
<dbReference type="GO" id="GO:0009073">
    <property type="term" value="P:aromatic amino acid family biosynthetic process"/>
    <property type="evidence" value="ECO:0007669"/>
    <property type="project" value="UniProtKB-KW"/>
</dbReference>
<evidence type="ECO:0000256" key="4">
    <source>
        <dbReference type="ARBA" id="ARBA00022857"/>
    </source>
</evidence>
<feature type="binding site" evidence="8">
    <location>
        <position position="234"/>
    </location>
    <ligand>
        <name>NADP(+)</name>
        <dbReference type="ChEBI" id="CHEBI:58349"/>
    </ligand>
</feature>
<feature type="binding site" evidence="8">
    <location>
        <position position="241"/>
    </location>
    <ligand>
        <name>shikimate</name>
        <dbReference type="ChEBI" id="CHEBI:36208"/>
    </ligand>
</feature>
<dbReference type="InterPro" id="IPR011342">
    <property type="entry name" value="Shikimate_DH"/>
</dbReference>
<comment type="catalytic activity">
    <reaction evidence="7 8">
        <text>shikimate + NADP(+) = 3-dehydroshikimate + NADPH + H(+)</text>
        <dbReference type="Rhea" id="RHEA:17737"/>
        <dbReference type="ChEBI" id="CHEBI:15378"/>
        <dbReference type="ChEBI" id="CHEBI:16630"/>
        <dbReference type="ChEBI" id="CHEBI:36208"/>
        <dbReference type="ChEBI" id="CHEBI:57783"/>
        <dbReference type="ChEBI" id="CHEBI:58349"/>
        <dbReference type="EC" id="1.1.1.25"/>
    </reaction>
</comment>
<keyword evidence="3 8" id="KW-0028">Amino-acid biosynthesis</keyword>
<dbReference type="Pfam" id="PF08501">
    <property type="entry name" value="Shikimate_dh_N"/>
    <property type="match status" value="1"/>
</dbReference>
<evidence type="ECO:0000256" key="2">
    <source>
        <dbReference type="ARBA" id="ARBA00012962"/>
    </source>
</evidence>
<dbReference type="GO" id="GO:0050661">
    <property type="term" value="F:NADP binding"/>
    <property type="evidence" value="ECO:0007669"/>
    <property type="project" value="InterPro"/>
</dbReference>
<dbReference type="RefSeq" id="WP_066823426.1">
    <property type="nucleotide sequence ID" value="NZ_LTBA01000007.1"/>
</dbReference>
<comment type="function">
    <text evidence="8">Involved in the biosynthesis of the chorismate, which leads to the biosynthesis of aromatic amino acids. Catalyzes the reversible NADPH linked reduction of 3-dehydroshikimate (DHSA) to yield shikimate (SA).</text>
</comment>
<feature type="binding site" evidence="8">
    <location>
        <position position="102"/>
    </location>
    <ligand>
        <name>shikimate</name>
        <dbReference type="ChEBI" id="CHEBI:36208"/>
    </ligand>
</feature>
<feature type="domain" description="Shikimate dehydrogenase substrate binding N-terminal" evidence="10">
    <location>
        <begin position="7"/>
        <end position="89"/>
    </location>
</feature>
<dbReference type="InterPro" id="IPR046346">
    <property type="entry name" value="Aminoacid_DH-like_N_sf"/>
</dbReference>
<dbReference type="GO" id="GO:0009423">
    <property type="term" value="P:chorismate biosynthetic process"/>
    <property type="evidence" value="ECO:0007669"/>
    <property type="project" value="UniProtKB-UniRule"/>
</dbReference>
<evidence type="ECO:0000259" key="10">
    <source>
        <dbReference type="Pfam" id="PF08501"/>
    </source>
</evidence>
<evidence type="ECO:0000256" key="8">
    <source>
        <dbReference type="HAMAP-Rule" id="MF_00222"/>
    </source>
</evidence>
<evidence type="ECO:0000256" key="6">
    <source>
        <dbReference type="ARBA" id="ARBA00023141"/>
    </source>
</evidence>
<comment type="pathway">
    <text evidence="1 8">Metabolic intermediate biosynthesis; chorismate biosynthesis; chorismate from D-erythrose 4-phosphate and phosphoenolpyruvate: step 4/7.</text>
</comment>
<sequence length="268" mass="30413">MEKLYGLLGEKLGHSLSPQIHSMLFDALNIDAYYHLFEIKKENLRDALYGLKALNVRGVNVTIPYKVDVIEYLDDISEEAKKIGAVNTIHFINDKSIGYNTDYYGFGILLEKYGVNIKNSKAVVLGTGGASKAIVQYLSDNGAKEITLVSRNIYNNKEWLKNFRVISYDRLHALGYNDIVINCTPCGMYPYISDCPIRMHDIYKFRVAIDLVYNPSETVFLSYAKHLGLKAISGSYMLVGQAAKAQEIWNSVKIKPEIIEYIDRQFNI</sequence>
<comment type="subunit">
    <text evidence="8">Homodimer.</text>
</comment>
<comment type="caution">
    <text evidence="8">Lacks conserved residue(s) required for the propagation of feature annotation.</text>
</comment>
<dbReference type="InterPro" id="IPR013708">
    <property type="entry name" value="Shikimate_DH-bd_N"/>
</dbReference>
<dbReference type="AlphaFoldDB" id="A0A151B5A6"/>
<protein>
    <recommendedName>
        <fullName evidence="2 8">Shikimate dehydrogenase (NADP(+))</fullName>
        <shortName evidence="8">SDH</shortName>
        <ecNumber evidence="2 8">1.1.1.25</ecNumber>
    </recommendedName>
</protein>
<keyword evidence="5 8" id="KW-0560">Oxidoreductase</keyword>
<dbReference type="GO" id="GO:0019632">
    <property type="term" value="P:shikimate metabolic process"/>
    <property type="evidence" value="ECO:0007669"/>
    <property type="project" value="InterPro"/>
</dbReference>
<comment type="similarity">
    <text evidence="8">Belongs to the shikimate dehydrogenase family.</text>
</comment>
<dbReference type="CDD" id="cd01065">
    <property type="entry name" value="NAD_bind_Shikimate_DH"/>
    <property type="match status" value="1"/>
</dbReference>
<dbReference type="HAMAP" id="MF_00222">
    <property type="entry name" value="Shikimate_DH_AroE"/>
    <property type="match status" value="1"/>
</dbReference>
<feature type="domain" description="Quinate/shikimate 5-dehydrogenase/glutamyl-tRNA reductase" evidence="9">
    <location>
        <begin position="116"/>
        <end position="184"/>
    </location>
</feature>
<feature type="binding site" evidence="8">
    <location>
        <position position="78"/>
    </location>
    <ligand>
        <name>NADP(+)</name>
        <dbReference type="ChEBI" id="CHEBI:58349"/>
    </ligand>
</feature>
<dbReference type="InterPro" id="IPR022893">
    <property type="entry name" value="Shikimate_DH_fam"/>
</dbReference>
<dbReference type="NCBIfam" id="TIGR00507">
    <property type="entry name" value="aroE"/>
    <property type="match status" value="1"/>
</dbReference>
<feature type="binding site" evidence="8">
    <location>
        <position position="211"/>
    </location>
    <ligand>
        <name>NADP(+)</name>
        <dbReference type="ChEBI" id="CHEBI:58349"/>
    </ligand>
</feature>
<dbReference type="GO" id="GO:0008652">
    <property type="term" value="P:amino acid biosynthetic process"/>
    <property type="evidence" value="ECO:0007669"/>
    <property type="project" value="UniProtKB-KW"/>
</dbReference>
<dbReference type="Gene3D" id="3.40.50.10860">
    <property type="entry name" value="Leucine Dehydrogenase, chain A, domain 1"/>
    <property type="match status" value="1"/>
</dbReference>
<feature type="binding site" evidence="8">
    <location>
        <begin position="15"/>
        <end position="17"/>
    </location>
    <ligand>
        <name>shikimate</name>
        <dbReference type="ChEBI" id="CHEBI:36208"/>
    </ligand>
</feature>
<dbReference type="GO" id="GO:0005829">
    <property type="term" value="C:cytosol"/>
    <property type="evidence" value="ECO:0007669"/>
    <property type="project" value="TreeGrafter"/>
</dbReference>
<keyword evidence="4 8" id="KW-0521">NADP</keyword>
<organism evidence="11 12">
    <name type="scientific">Clostridium tepidiprofundi DSM 19306</name>
    <dbReference type="NCBI Taxonomy" id="1121338"/>
    <lineage>
        <taxon>Bacteria</taxon>
        <taxon>Bacillati</taxon>
        <taxon>Bacillota</taxon>
        <taxon>Clostridia</taxon>
        <taxon>Eubacteriales</taxon>
        <taxon>Clostridiaceae</taxon>
        <taxon>Clostridium</taxon>
    </lineage>
</organism>
<dbReference type="PANTHER" id="PTHR21089:SF1">
    <property type="entry name" value="BIFUNCTIONAL 3-DEHYDROQUINATE DEHYDRATASE_SHIKIMATE DEHYDROGENASE, CHLOROPLASTIC"/>
    <property type="match status" value="1"/>
</dbReference>
<keyword evidence="12" id="KW-1185">Reference proteome</keyword>
<feature type="binding site" evidence="8">
    <location>
        <position position="62"/>
    </location>
    <ligand>
        <name>shikimate</name>
        <dbReference type="ChEBI" id="CHEBI:36208"/>
    </ligand>
</feature>
<dbReference type="OrthoDB" id="9792692at2"/>
<dbReference type="InterPro" id="IPR006151">
    <property type="entry name" value="Shikm_DH/Glu-tRNA_Rdtase"/>
</dbReference>
<dbReference type="PANTHER" id="PTHR21089">
    <property type="entry name" value="SHIKIMATE DEHYDROGENASE"/>
    <property type="match status" value="1"/>
</dbReference>
<evidence type="ECO:0000313" key="12">
    <source>
        <dbReference type="Proteomes" id="UP000075531"/>
    </source>
</evidence>
<keyword evidence="6 8" id="KW-0057">Aromatic amino acid biosynthesis</keyword>
<dbReference type="EMBL" id="LTBA01000007">
    <property type="protein sequence ID" value="KYH34993.1"/>
    <property type="molecule type" value="Genomic_DNA"/>
</dbReference>
<dbReference type="STRING" id="1121338.CLTEP_09860"/>
<feature type="active site" description="Proton acceptor" evidence="8">
    <location>
        <position position="66"/>
    </location>
</feature>
<comment type="caution">
    <text evidence="11">The sequence shown here is derived from an EMBL/GenBank/DDBJ whole genome shotgun (WGS) entry which is preliminary data.</text>
</comment>
<dbReference type="EC" id="1.1.1.25" evidence="2 8"/>
<dbReference type="GO" id="GO:0004764">
    <property type="term" value="F:shikimate 3-dehydrogenase (NADP+) activity"/>
    <property type="evidence" value="ECO:0007669"/>
    <property type="project" value="UniProtKB-UniRule"/>
</dbReference>